<dbReference type="Proteomes" id="UP000005481">
    <property type="component" value="Unassembled WGS sequence"/>
</dbReference>
<sequence>MNLVLTPNKLNGTVVVPSSKSAGHRALICAALTDGKSIIRNMTPSRDLEATASVLREFGAAVNILETSSDGRLAVAVAGGLNASKDTLRADCGESGSTVRFLIPVGLLTGKEVTFTGRGRLKERPLEPFLRMFEQKGIFYKKGKDSLPLTVQGLLKAGIYELAGNVSSQFFTGLLMILPLLSGDSVLRSTTAVESESYINITLECLRRHGVYVEKEREGQWLIRGNQRYRPGEYTLEGDYSQAAFWLAAGIIGAPVTLKGLGSHTLQGDRAIISFIESMRGRIERDGSDLRAVPSRTEGRTVDVEDCPDLVPVLAVLGAFSRGITRIVNAKRVRLKECDRLHAQDGADQAGRNDKGKRGRVGHRRRCPSYGRPCFRLERPPYCHGLSNCGTAV</sequence>
<comment type="pathway">
    <text evidence="1">Metabolic intermediate biosynthesis; chorismate biosynthesis; chorismate from D-erythrose 4-phosphate and phosphoenolpyruvate: step 6/7.</text>
</comment>
<dbReference type="PANTHER" id="PTHR21090">
    <property type="entry name" value="AROM/DEHYDROQUINATE SYNTHASE"/>
    <property type="match status" value="1"/>
</dbReference>
<dbReference type="GO" id="GO:0009073">
    <property type="term" value="P:aromatic amino acid family biosynthetic process"/>
    <property type="evidence" value="ECO:0007669"/>
    <property type="project" value="UniProtKB-KW"/>
</dbReference>
<evidence type="ECO:0000256" key="6">
    <source>
        <dbReference type="ARBA" id="ARBA00023141"/>
    </source>
</evidence>
<accession>G9YEN7</accession>
<keyword evidence="6" id="KW-0057">Aromatic amino acid biosynthesis</keyword>
<evidence type="ECO:0000259" key="9">
    <source>
        <dbReference type="Pfam" id="PF00275"/>
    </source>
</evidence>
<dbReference type="Pfam" id="PF00275">
    <property type="entry name" value="EPSP_synthase"/>
    <property type="match status" value="1"/>
</dbReference>
<dbReference type="GO" id="GO:0008652">
    <property type="term" value="P:amino acid biosynthetic process"/>
    <property type="evidence" value="ECO:0007669"/>
    <property type="project" value="UniProtKB-KW"/>
</dbReference>
<dbReference type="EMBL" id="AGCJ01000003">
    <property type="protein sequence ID" value="EHM43840.1"/>
    <property type="molecule type" value="Genomic_DNA"/>
</dbReference>
<dbReference type="PIRSF" id="PIRSF000505">
    <property type="entry name" value="EPSPS"/>
    <property type="match status" value="1"/>
</dbReference>
<dbReference type="PATRIC" id="fig|861450.3.peg.93"/>
<evidence type="ECO:0000256" key="8">
    <source>
        <dbReference type="ARBA" id="ARBA00044633"/>
    </source>
</evidence>
<reference evidence="10 11" key="1">
    <citation type="submission" date="2011-08" db="EMBL/GenBank/DDBJ databases">
        <authorList>
            <person name="Weinstock G."/>
            <person name="Sodergren E."/>
            <person name="Clifton S."/>
            <person name="Fulton L."/>
            <person name="Fulton B."/>
            <person name="Courtney L."/>
            <person name="Fronick C."/>
            <person name="Harrison M."/>
            <person name="Strong C."/>
            <person name="Farmer C."/>
            <person name="Delahaunty K."/>
            <person name="Markovic C."/>
            <person name="Hall O."/>
            <person name="Minx P."/>
            <person name="Tomlinson C."/>
            <person name="Mitreva M."/>
            <person name="Hou S."/>
            <person name="Chen J."/>
            <person name="Wollam A."/>
            <person name="Pepin K.H."/>
            <person name="Johnson M."/>
            <person name="Bhonagiri V."/>
            <person name="Zhang X."/>
            <person name="Suruliraj S."/>
            <person name="Warren W."/>
            <person name="Chinwalla A."/>
            <person name="Mardis E.R."/>
            <person name="Wilson R.K."/>
        </authorList>
    </citation>
    <scope>NUCLEOTIDE SEQUENCE [LARGE SCALE GENOMIC DNA]</scope>
    <source>
        <strain evidence="10 11">F0357</strain>
    </source>
</reference>
<dbReference type="HOGENOM" id="CLU_024321_0_0_9"/>
<dbReference type="GO" id="GO:0009423">
    <property type="term" value="P:chorismate biosynthetic process"/>
    <property type="evidence" value="ECO:0007669"/>
    <property type="project" value="UniProtKB-UniPathway"/>
</dbReference>
<dbReference type="SUPFAM" id="SSF55205">
    <property type="entry name" value="EPT/RTPC-like"/>
    <property type="match status" value="1"/>
</dbReference>
<keyword evidence="11" id="KW-1185">Reference proteome</keyword>
<gene>
    <name evidence="10" type="ORF">HMPREF0080_00096</name>
</gene>
<dbReference type="AlphaFoldDB" id="G9YEN7"/>
<feature type="domain" description="Enolpyruvate transferase" evidence="9">
    <location>
        <begin position="6"/>
        <end position="343"/>
    </location>
</feature>
<comment type="similarity">
    <text evidence="2">Belongs to the EPSP synthase family.</text>
</comment>
<dbReference type="EC" id="2.5.1.19" evidence="3"/>
<dbReference type="InterPro" id="IPR036968">
    <property type="entry name" value="Enolpyruvate_Tfrase_sf"/>
</dbReference>
<evidence type="ECO:0000256" key="5">
    <source>
        <dbReference type="ARBA" id="ARBA00022679"/>
    </source>
</evidence>
<evidence type="ECO:0000256" key="3">
    <source>
        <dbReference type="ARBA" id="ARBA00012450"/>
    </source>
</evidence>
<evidence type="ECO:0000256" key="2">
    <source>
        <dbReference type="ARBA" id="ARBA00009948"/>
    </source>
</evidence>
<dbReference type="InterPro" id="IPR001986">
    <property type="entry name" value="Enolpyruvate_Tfrase_dom"/>
</dbReference>
<dbReference type="PANTHER" id="PTHR21090:SF5">
    <property type="entry name" value="PENTAFUNCTIONAL AROM POLYPEPTIDE"/>
    <property type="match status" value="1"/>
</dbReference>
<evidence type="ECO:0000256" key="7">
    <source>
        <dbReference type="ARBA" id="ARBA00030046"/>
    </source>
</evidence>
<dbReference type="STRING" id="861450.HMPREF0080_00096"/>
<dbReference type="eggNOG" id="COG0128">
    <property type="taxonomic scope" value="Bacteria"/>
</dbReference>
<evidence type="ECO:0000313" key="11">
    <source>
        <dbReference type="Proteomes" id="UP000005481"/>
    </source>
</evidence>
<keyword evidence="4" id="KW-0028">Amino-acid biosynthesis</keyword>
<dbReference type="InterPro" id="IPR013792">
    <property type="entry name" value="RNA3'P_cycl/enolpyr_Trfase_a/b"/>
</dbReference>
<comment type="catalytic activity">
    <reaction evidence="8">
        <text>3-phosphoshikimate + phosphoenolpyruvate = 5-O-(1-carboxyvinyl)-3-phosphoshikimate + phosphate</text>
        <dbReference type="Rhea" id="RHEA:21256"/>
        <dbReference type="ChEBI" id="CHEBI:43474"/>
        <dbReference type="ChEBI" id="CHEBI:57701"/>
        <dbReference type="ChEBI" id="CHEBI:58702"/>
        <dbReference type="ChEBI" id="CHEBI:145989"/>
        <dbReference type="EC" id="2.5.1.19"/>
    </reaction>
    <physiologicalReaction direction="left-to-right" evidence="8">
        <dbReference type="Rhea" id="RHEA:21257"/>
    </physiologicalReaction>
</comment>
<dbReference type="Gene3D" id="3.65.10.10">
    <property type="entry name" value="Enolpyruvate transferase domain"/>
    <property type="match status" value="2"/>
</dbReference>
<proteinExistence type="inferred from homology"/>
<dbReference type="GO" id="GO:0003866">
    <property type="term" value="F:3-phosphoshikimate 1-carboxyvinyltransferase activity"/>
    <property type="evidence" value="ECO:0007669"/>
    <property type="project" value="UniProtKB-EC"/>
</dbReference>
<keyword evidence="5 10" id="KW-0808">Transferase</keyword>
<comment type="caution">
    <text evidence="10">The sequence shown here is derived from an EMBL/GenBank/DDBJ whole genome shotgun (WGS) entry which is preliminary data.</text>
</comment>
<evidence type="ECO:0000256" key="1">
    <source>
        <dbReference type="ARBA" id="ARBA00004811"/>
    </source>
</evidence>
<organism evidence="10 11">
    <name type="scientific">Anaeroglobus geminatus F0357</name>
    <dbReference type="NCBI Taxonomy" id="861450"/>
    <lineage>
        <taxon>Bacteria</taxon>
        <taxon>Bacillati</taxon>
        <taxon>Bacillota</taxon>
        <taxon>Negativicutes</taxon>
        <taxon>Veillonellales</taxon>
        <taxon>Veillonellaceae</taxon>
        <taxon>Anaeroglobus</taxon>
    </lineage>
</organism>
<protein>
    <recommendedName>
        <fullName evidence="3">3-phosphoshikimate 1-carboxyvinyltransferase</fullName>
        <ecNumber evidence="3">2.5.1.19</ecNumber>
    </recommendedName>
    <alternativeName>
        <fullName evidence="7">5-enolpyruvylshikimate-3-phosphate synthase</fullName>
    </alternativeName>
</protein>
<dbReference type="InterPro" id="IPR006264">
    <property type="entry name" value="EPSP_synthase"/>
</dbReference>
<name>G9YEN7_9FIRM</name>
<dbReference type="RefSeq" id="WP_006789075.1">
    <property type="nucleotide sequence ID" value="NZ_JH417562.1"/>
</dbReference>
<evidence type="ECO:0000313" key="10">
    <source>
        <dbReference type="EMBL" id="EHM43840.1"/>
    </source>
</evidence>
<dbReference type="UniPathway" id="UPA00053">
    <property type="reaction ID" value="UER00089"/>
</dbReference>
<evidence type="ECO:0000256" key="4">
    <source>
        <dbReference type="ARBA" id="ARBA00022605"/>
    </source>
</evidence>